<reference evidence="2" key="1">
    <citation type="submission" date="2017-01" db="EMBL/GenBank/DDBJ databases">
        <authorList>
            <person name="Varghese N."/>
            <person name="Submissions S."/>
        </authorList>
    </citation>
    <scope>NUCLEOTIDE SEQUENCE [LARGE SCALE GENOMIC DNA]</scope>
    <source>
        <strain evidence="2">DSM 24913</strain>
    </source>
</reference>
<proteinExistence type="predicted"/>
<dbReference type="Proteomes" id="UP000185639">
    <property type="component" value="Unassembled WGS sequence"/>
</dbReference>
<keyword evidence="2" id="KW-1185">Reference proteome</keyword>
<dbReference type="AlphaFoldDB" id="A0A1N7IUA0"/>
<dbReference type="EMBL" id="FTOH01000001">
    <property type="protein sequence ID" value="SIS40663.1"/>
    <property type="molecule type" value="Genomic_DNA"/>
</dbReference>
<sequence length="285" mass="32343">MQDTLINRIESAVNSLLVRFAPVWYATQSVQNMTLPDYAPLNPLSTDAKTWFDLPAALMQTSILLVDEAHGWQGLGKELEHLAVQKQVHRPLSITRLTGARELPSSDAITQAQTLRDAALTDQELEAPENEETFDQQMRELPRTLTATHREWDGRLLLTSHELLPQLLPLIRYAGARQRDAMVPATVTIEGIRQEALERIRNKYWWFLMHPQSAEALVVLLRQCGFSAISSGPLGKDGKHAFFFCNKSSQGLNKVILHLMSSKRSAQLSEFGRFLSKHRHRFRTP</sequence>
<organism evidence="1 2">
    <name type="scientific">Thalassolituus maritimus</name>
    <dbReference type="NCBI Taxonomy" id="484498"/>
    <lineage>
        <taxon>Bacteria</taxon>
        <taxon>Pseudomonadati</taxon>
        <taxon>Pseudomonadota</taxon>
        <taxon>Gammaproteobacteria</taxon>
        <taxon>Oceanospirillales</taxon>
        <taxon>Oceanospirillaceae</taxon>
        <taxon>Thalassolituus</taxon>
    </lineage>
</organism>
<evidence type="ECO:0000313" key="1">
    <source>
        <dbReference type="EMBL" id="SIS40663.1"/>
    </source>
</evidence>
<name>A0A1N7IUA0_9GAMM</name>
<accession>A0A1N7IUA0</accession>
<gene>
    <name evidence="1" type="ORF">SAMN05421686_10110</name>
</gene>
<dbReference type="STRING" id="484498.SAMN05421686_10110"/>
<dbReference type="RefSeq" id="WP_076513146.1">
    <property type="nucleotide sequence ID" value="NZ_FTOH01000001.1"/>
</dbReference>
<protein>
    <submittedName>
        <fullName evidence="1">Uncharacterized protein</fullName>
    </submittedName>
</protein>
<evidence type="ECO:0000313" key="2">
    <source>
        <dbReference type="Proteomes" id="UP000185639"/>
    </source>
</evidence>